<keyword evidence="12 15" id="KW-0472">Membrane</keyword>
<evidence type="ECO:0000256" key="6">
    <source>
        <dbReference type="ARBA" id="ARBA00022723"/>
    </source>
</evidence>
<dbReference type="PRINTS" id="PR00463">
    <property type="entry name" value="EP450I"/>
</dbReference>
<evidence type="ECO:0000256" key="14">
    <source>
        <dbReference type="RuleBase" id="RU000461"/>
    </source>
</evidence>
<evidence type="ECO:0000256" key="3">
    <source>
        <dbReference type="ARBA" id="ARBA00004406"/>
    </source>
</evidence>
<comment type="similarity">
    <text evidence="4 14">Belongs to the cytochrome P450 family.</text>
</comment>
<comment type="cofactor">
    <cofactor evidence="1 13">
        <name>heme</name>
        <dbReference type="ChEBI" id="CHEBI:30413"/>
    </cofactor>
</comment>
<dbReference type="PANTHER" id="PTHR24292">
    <property type="entry name" value="CYTOCHROME P450"/>
    <property type="match status" value="1"/>
</dbReference>
<dbReference type="GO" id="GO:0020037">
    <property type="term" value="F:heme binding"/>
    <property type="evidence" value="ECO:0007669"/>
    <property type="project" value="InterPro"/>
</dbReference>
<keyword evidence="11 14" id="KW-0503">Monooxygenase</keyword>
<evidence type="ECO:0000256" key="13">
    <source>
        <dbReference type="PIRSR" id="PIRSR602401-1"/>
    </source>
</evidence>
<feature type="transmembrane region" description="Helical" evidence="15">
    <location>
        <begin position="7"/>
        <end position="29"/>
    </location>
</feature>
<keyword evidence="6 13" id="KW-0479">Metal-binding</keyword>
<dbReference type="Gene3D" id="1.10.630.10">
    <property type="entry name" value="Cytochrome P450"/>
    <property type="match status" value="1"/>
</dbReference>
<keyword evidence="9 14" id="KW-0560">Oxidoreductase</keyword>
<dbReference type="PANTHER" id="PTHR24292:SF54">
    <property type="entry name" value="CYP9F3-RELATED"/>
    <property type="match status" value="1"/>
</dbReference>
<evidence type="ECO:0000256" key="15">
    <source>
        <dbReference type="SAM" id="Phobius"/>
    </source>
</evidence>
<dbReference type="InterPro" id="IPR002401">
    <property type="entry name" value="Cyt_P450_E_grp-I"/>
</dbReference>
<dbReference type="EMBL" id="KQ435936">
    <property type="protein sequence ID" value="KOX68352.1"/>
    <property type="molecule type" value="Genomic_DNA"/>
</dbReference>
<keyword evidence="15" id="KW-0812">Transmembrane</keyword>
<dbReference type="PROSITE" id="PS00086">
    <property type="entry name" value="CYTOCHROME_P450"/>
    <property type="match status" value="1"/>
</dbReference>
<evidence type="ECO:0000313" key="16">
    <source>
        <dbReference type="EMBL" id="KOX68352.1"/>
    </source>
</evidence>
<dbReference type="Proteomes" id="UP000053105">
    <property type="component" value="Unassembled WGS sequence"/>
</dbReference>
<dbReference type="CDD" id="cd11056">
    <property type="entry name" value="CYP6-like"/>
    <property type="match status" value="1"/>
</dbReference>
<evidence type="ECO:0000256" key="5">
    <source>
        <dbReference type="ARBA" id="ARBA00022617"/>
    </source>
</evidence>
<proteinExistence type="inferred from homology"/>
<keyword evidence="17" id="KW-1185">Reference proteome</keyword>
<evidence type="ECO:0000256" key="10">
    <source>
        <dbReference type="ARBA" id="ARBA00023004"/>
    </source>
</evidence>
<dbReference type="GO" id="GO:0005506">
    <property type="term" value="F:iron ion binding"/>
    <property type="evidence" value="ECO:0007669"/>
    <property type="project" value="InterPro"/>
</dbReference>
<dbReference type="STRING" id="166423.A0A0N0U3C2"/>
<evidence type="ECO:0000313" key="17">
    <source>
        <dbReference type="Proteomes" id="UP000053105"/>
    </source>
</evidence>
<reference evidence="16 17" key="1">
    <citation type="submission" date="2015-07" db="EMBL/GenBank/DDBJ databases">
        <title>The genome of Melipona quadrifasciata.</title>
        <authorList>
            <person name="Pan H."/>
            <person name="Kapheim K."/>
        </authorList>
    </citation>
    <scope>NUCLEOTIDE SEQUENCE [LARGE SCALE GENOMIC DNA]</scope>
    <source>
        <strain evidence="16">0111107301</strain>
        <tissue evidence="16">Whole body</tissue>
    </source>
</reference>
<dbReference type="Pfam" id="PF00067">
    <property type="entry name" value="p450"/>
    <property type="match status" value="1"/>
</dbReference>
<evidence type="ECO:0000256" key="4">
    <source>
        <dbReference type="ARBA" id="ARBA00010617"/>
    </source>
</evidence>
<dbReference type="InterPro" id="IPR001128">
    <property type="entry name" value="Cyt_P450"/>
</dbReference>
<dbReference type="InterPro" id="IPR036396">
    <property type="entry name" value="Cyt_P450_sf"/>
</dbReference>
<dbReference type="PRINTS" id="PR00385">
    <property type="entry name" value="P450"/>
</dbReference>
<accession>A0A0N0U3C2</accession>
<protein>
    <submittedName>
        <fullName evidence="16">Putative cytochrome P450 6a14</fullName>
    </submittedName>
</protein>
<evidence type="ECO:0000256" key="2">
    <source>
        <dbReference type="ARBA" id="ARBA00004174"/>
    </source>
</evidence>
<gene>
    <name evidence="16" type="ORF">WN51_07090</name>
</gene>
<keyword evidence="5 13" id="KW-0349">Heme</keyword>
<feature type="binding site" description="axial binding residue" evidence="13">
    <location>
        <position position="443"/>
    </location>
    <ligand>
        <name>heme</name>
        <dbReference type="ChEBI" id="CHEBI:30413"/>
    </ligand>
    <ligandPart>
        <name>Fe</name>
        <dbReference type="ChEBI" id="CHEBI:18248"/>
    </ligandPart>
</feature>
<sequence length="500" mass="58178">MLNNLEILCGVVVTLITFYCYLTARYGFWKRRGVLGPEPVFGFGNILKGMFGKESLPEFVSRVYNSYKNEPLVGAFLRTVPVLFVKDPDFIKDVLIKDFSKFVDRGFLKSDPADPMSNHLFGLEAKRWRPLRTQLSPVFTSGKLKETFRLILECSNHLEGYLGTMIEKGEPMDAREVAARFTTDVIGSCGFGIEMNALSEQESEFRRIGKEIFCSSLYRVLKTKLHEIEPRLHALLVHLLPWDQSTKLFIKITRETLEYREKNNVFRPDFMNILMKLKRRPEKMDIELTHELLAAQAFVFFVAGFETSSTTISNTLYELALNQDIQKKLREEIKQFEMKNGGEWKYETIKEMKYLHKVFQETLRKYPPLANLSRMSTEDYTFNSTKVTIPKGTLIWIPVFAIHRDPDIYPDPEKYDPERFAEDNFENIQPMHYMPFGHGPRNCIGARFAFYQTKIGLIKILRSNKIDVCPKTPIPYKFNPFTFILTPATPLYLKMTKIED</sequence>
<evidence type="ECO:0000256" key="9">
    <source>
        <dbReference type="ARBA" id="ARBA00023002"/>
    </source>
</evidence>
<keyword evidence="7" id="KW-0256">Endoplasmic reticulum</keyword>
<dbReference type="AlphaFoldDB" id="A0A0N0U3C2"/>
<dbReference type="GO" id="GO:0004497">
    <property type="term" value="F:monooxygenase activity"/>
    <property type="evidence" value="ECO:0007669"/>
    <property type="project" value="UniProtKB-KW"/>
</dbReference>
<comment type="subcellular location">
    <subcellularLocation>
        <location evidence="3">Endoplasmic reticulum membrane</location>
        <topology evidence="3">Peripheral membrane protein</topology>
    </subcellularLocation>
    <subcellularLocation>
        <location evidence="2">Microsome membrane</location>
        <topology evidence="2">Peripheral membrane protein</topology>
    </subcellularLocation>
</comment>
<dbReference type="FunFam" id="1.10.630.10:FF:000042">
    <property type="entry name" value="Cytochrome P450"/>
    <property type="match status" value="1"/>
</dbReference>
<evidence type="ECO:0000256" key="12">
    <source>
        <dbReference type="ARBA" id="ARBA00023136"/>
    </source>
</evidence>
<evidence type="ECO:0000256" key="8">
    <source>
        <dbReference type="ARBA" id="ARBA00022848"/>
    </source>
</evidence>
<keyword evidence="8" id="KW-0492">Microsome</keyword>
<dbReference type="GO" id="GO:0005789">
    <property type="term" value="C:endoplasmic reticulum membrane"/>
    <property type="evidence" value="ECO:0007669"/>
    <property type="project" value="UniProtKB-SubCell"/>
</dbReference>
<keyword evidence="10 13" id="KW-0408">Iron</keyword>
<name>A0A0N0U3C2_9HYME</name>
<dbReference type="OrthoDB" id="2789670at2759"/>
<dbReference type="GO" id="GO:0016705">
    <property type="term" value="F:oxidoreductase activity, acting on paired donors, with incorporation or reduction of molecular oxygen"/>
    <property type="evidence" value="ECO:0007669"/>
    <property type="project" value="InterPro"/>
</dbReference>
<dbReference type="InterPro" id="IPR017972">
    <property type="entry name" value="Cyt_P450_CS"/>
</dbReference>
<evidence type="ECO:0000256" key="1">
    <source>
        <dbReference type="ARBA" id="ARBA00001971"/>
    </source>
</evidence>
<evidence type="ECO:0000256" key="7">
    <source>
        <dbReference type="ARBA" id="ARBA00022824"/>
    </source>
</evidence>
<dbReference type="InterPro" id="IPR050476">
    <property type="entry name" value="Insect_CytP450_Detox"/>
</dbReference>
<organism evidence="16 17">
    <name type="scientific">Melipona quadrifasciata</name>
    <dbReference type="NCBI Taxonomy" id="166423"/>
    <lineage>
        <taxon>Eukaryota</taxon>
        <taxon>Metazoa</taxon>
        <taxon>Ecdysozoa</taxon>
        <taxon>Arthropoda</taxon>
        <taxon>Hexapoda</taxon>
        <taxon>Insecta</taxon>
        <taxon>Pterygota</taxon>
        <taxon>Neoptera</taxon>
        <taxon>Endopterygota</taxon>
        <taxon>Hymenoptera</taxon>
        <taxon>Apocrita</taxon>
        <taxon>Aculeata</taxon>
        <taxon>Apoidea</taxon>
        <taxon>Anthophila</taxon>
        <taxon>Apidae</taxon>
        <taxon>Melipona</taxon>
    </lineage>
</organism>
<keyword evidence="15" id="KW-1133">Transmembrane helix</keyword>
<evidence type="ECO:0000256" key="11">
    <source>
        <dbReference type="ARBA" id="ARBA00023033"/>
    </source>
</evidence>
<dbReference type="SUPFAM" id="SSF48264">
    <property type="entry name" value="Cytochrome P450"/>
    <property type="match status" value="1"/>
</dbReference>